<dbReference type="Proteomes" id="UP000295367">
    <property type="component" value="Unassembled WGS sequence"/>
</dbReference>
<dbReference type="InterPro" id="IPR011066">
    <property type="entry name" value="MscS_channel_C_sf"/>
</dbReference>
<sequence>MKLAHHCVDPEYQEKILDDLEMAGVDQLADSAVMLKCRFKVKPLEQWGIRRAYLRRLKYAFDQKGIEIPFPHLTVYPGAPNLIEASSGSAAS</sequence>
<dbReference type="Gene3D" id="3.30.70.100">
    <property type="match status" value="1"/>
</dbReference>
<protein>
    <recommendedName>
        <fullName evidence="3">Mechanosensitive ion channel MscS C-terminal domain-containing protein</fullName>
    </recommendedName>
</protein>
<keyword evidence="2" id="KW-0472">Membrane</keyword>
<keyword evidence="5" id="KW-1185">Reference proteome</keyword>
<evidence type="ECO:0000313" key="5">
    <source>
        <dbReference type="Proteomes" id="UP000295367"/>
    </source>
</evidence>
<keyword evidence="2" id="KW-1003">Cell membrane</keyword>
<dbReference type="InterPro" id="IPR045276">
    <property type="entry name" value="YbiO_bact"/>
</dbReference>
<proteinExistence type="predicted"/>
<feature type="domain" description="Mechanosensitive ion channel MscS C-terminal" evidence="3">
    <location>
        <begin position="23"/>
        <end position="68"/>
    </location>
</feature>
<evidence type="ECO:0000256" key="2">
    <source>
        <dbReference type="ARBA" id="ARBA00022475"/>
    </source>
</evidence>
<organism evidence="4 5">
    <name type="scientific">Sulfurirhabdus autotrophica</name>
    <dbReference type="NCBI Taxonomy" id="1706046"/>
    <lineage>
        <taxon>Bacteria</taxon>
        <taxon>Pseudomonadati</taxon>
        <taxon>Pseudomonadota</taxon>
        <taxon>Betaproteobacteria</taxon>
        <taxon>Nitrosomonadales</taxon>
        <taxon>Sulfuricellaceae</taxon>
        <taxon>Sulfurirhabdus</taxon>
    </lineage>
</organism>
<dbReference type="SUPFAM" id="SSF82689">
    <property type="entry name" value="Mechanosensitive channel protein MscS (YggB), C-terminal domain"/>
    <property type="match status" value="1"/>
</dbReference>
<comment type="subcellular location">
    <subcellularLocation>
        <location evidence="1">Cell membrane</location>
    </subcellularLocation>
</comment>
<dbReference type="Pfam" id="PF21082">
    <property type="entry name" value="MS_channel_3rd"/>
    <property type="match status" value="1"/>
</dbReference>
<gene>
    <name evidence="4" type="ORF">EDC63_101264</name>
</gene>
<accession>A0A4R3YH49</accession>
<dbReference type="GO" id="GO:0005886">
    <property type="term" value="C:plasma membrane"/>
    <property type="evidence" value="ECO:0007669"/>
    <property type="project" value="UniProtKB-SubCell"/>
</dbReference>
<reference evidence="4 5" key="1">
    <citation type="submission" date="2019-03" db="EMBL/GenBank/DDBJ databases">
        <title>Genomic Encyclopedia of Type Strains, Phase IV (KMG-IV): sequencing the most valuable type-strain genomes for metagenomic binning, comparative biology and taxonomic classification.</title>
        <authorList>
            <person name="Goeker M."/>
        </authorList>
    </citation>
    <scope>NUCLEOTIDE SEQUENCE [LARGE SCALE GENOMIC DNA]</scope>
    <source>
        <strain evidence="4 5">DSM 100309</strain>
    </source>
</reference>
<name>A0A4R3YH49_9PROT</name>
<dbReference type="PANTHER" id="PTHR30460:SF0">
    <property type="entry name" value="MODERATE CONDUCTANCE MECHANOSENSITIVE CHANNEL YBIO"/>
    <property type="match status" value="1"/>
</dbReference>
<evidence type="ECO:0000256" key="1">
    <source>
        <dbReference type="ARBA" id="ARBA00004236"/>
    </source>
</evidence>
<dbReference type="PANTHER" id="PTHR30460">
    <property type="entry name" value="MODERATE CONDUCTANCE MECHANOSENSITIVE CHANNEL YBIO"/>
    <property type="match status" value="1"/>
</dbReference>
<dbReference type="GO" id="GO:0008381">
    <property type="term" value="F:mechanosensitive monoatomic ion channel activity"/>
    <property type="evidence" value="ECO:0007669"/>
    <property type="project" value="InterPro"/>
</dbReference>
<dbReference type="EMBL" id="SMCO01000001">
    <property type="protein sequence ID" value="TCV90294.1"/>
    <property type="molecule type" value="Genomic_DNA"/>
</dbReference>
<evidence type="ECO:0000259" key="3">
    <source>
        <dbReference type="Pfam" id="PF21082"/>
    </source>
</evidence>
<dbReference type="AlphaFoldDB" id="A0A4R3YH49"/>
<evidence type="ECO:0000313" key="4">
    <source>
        <dbReference type="EMBL" id="TCV90294.1"/>
    </source>
</evidence>
<comment type="caution">
    <text evidence="4">The sequence shown here is derived from an EMBL/GenBank/DDBJ whole genome shotgun (WGS) entry which is preliminary data.</text>
</comment>
<dbReference type="InterPro" id="IPR049278">
    <property type="entry name" value="MS_channel_C"/>
</dbReference>